<evidence type="ECO:0000313" key="1">
    <source>
        <dbReference type="EMBL" id="XCG62273.1"/>
    </source>
</evidence>
<proteinExistence type="predicted"/>
<dbReference type="EMBL" id="CP159218">
    <property type="protein sequence ID" value="XCG62273.1"/>
    <property type="molecule type" value="Genomic_DNA"/>
</dbReference>
<organism evidence="1">
    <name type="scientific">Nakamurella sp. A5-74</name>
    <dbReference type="NCBI Taxonomy" id="3158264"/>
    <lineage>
        <taxon>Bacteria</taxon>
        <taxon>Bacillati</taxon>
        <taxon>Actinomycetota</taxon>
        <taxon>Actinomycetes</taxon>
        <taxon>Nakamurellales</taxon>
        <taxon>Nakamurellaceae</taxon>
        <taxon>Nakamurella</taxon>
    </lineage>
</organism>
<sequence length="109" mass="12323">MPRPVNMKWTTTRSFDSVRGWVSTSLADVLRRSGYRSTSDTPTELVLTHPASSRWSVLPFSLVAFLLAPEREYQVVFRFGRLPDGRTEMLTIGDLPNRVITVLEGLPNT</sequence>
<dbReference type="AlphaFoldDB" id="A0AAU8DJF6"/>
<accession>A0AAU8DJF6</accession>
<dbReference type="RefSeq" id="WP_353647888.1">
    <property type="nucleotide sequence ID" value="NZ_CP159218.1"/>
</dbReference>
<reference evidence="1" key="1">
    <citation type="submission" date="2024-05" db="EMBL/GenBank/DDBJ databases">
        <authorList>
            <person name="Cai S.Y."/>
            <person name="Jin L.M."/>
            <person name="Li H.R."/>
        </authorList>
    </citation>
    <scope>NUCLEOTIDE SEQUENCE</scope>
    <source>
        <strain evidence="1">A5-74</strain>
    </source>
</reference>
<protein>
    <submittedName>
        <fullName evidence="1">Uncharacterized protein</fullName>
    </submittedName>
</protein>
<name>A0AAU8DJF6_9ACTN</name>
<gene>
    <name evidence="1" type="ORF">ABLG96_13480</name>
</gene>